<feature type="compositionally biased region" description="Polar residues" evidence="2">
    <location>
        <begin position="267"/>
        <end position="279"/>
    </location>
</feature>
<accession>A0A068SIJ8</accession>
<dbReference type="Pfam" id="PF03732">
    <property type="entry name" value="Retrotrans_gag"/>
    <property type="match status" value="1"/>
</dbReference>
<sequence length="279" mass="31419">MSQDNARSVQSNLSESGRRKIAKFLSEPKDFSGTTNTNPLTWLRQLDRIKRVLNLEDDEILLVAASHLVGRAGLWWDSVETSITTWARFSKEFKHQFAVSLEDRWWSQIQTRVQGEDETVDDVALSLQELFRLVNVDDQVFHVRCFVQALKQDISFELEKSGIPKTWDETVDKARKIELVMSKYKRPGFTTTSLPYHDVPNPTRGSAGSVISSGASATSDIGSTLSELVNGMRDLKINLVDQPKQGQRKNPIKCFSCGELGHKSTECSKSNQGKDNGRQ</sequence>
<feature type="domain" description="CCHC-type" evidence="3">
    <location>
        <begin position="253"/>
        <end position="269"/>
    </location>
</feature>
<dbReference type="VEuPathDB" id="FungiDB:LCOR_11980.1"/>
<evidence type="ECO:0000313" key="4">
    <source>
        <dbReference type="EMBL" id="CDH61201.1"/>
    </source>
</evidence>
<dbReference type="AlphaFoldDB" id="A0A068SIJ8"/>
<dbReference type="STRING" id="1263082.A0A068SIJ8"/>
<dbReference type="InterPro" id="IPR005162">
    <property type="entry name" value="Retrotrans_gag_dom"/>
</dbReference>
<evidence type="ECO:0000256" key="2">
    <source>
        <dbReference type="SAM" id="MobiDB-lite"/>
    </source>
</evidence>
<dbReference type="GO" id="GO:0008270">
    <property type="term" value="F:zinc ion binding"/>
    <property type="evidence" value="ECO:0007669"/>
    <property type="project" value="UniProtKB-KW"/>
</dbReference>
<dbReference type="Pfam" id="PF00098">
    <property type="entry name" value="zf-CCHC"/>
    <property type="match status" value="1"/>
</dbReference>
<comment type="caution">
    <text evidence="4">The sequence shown here is derived from an EMBL/GenBank/DDBJ whole genome shotgun (WGS) entry which is preliminary data.</text>
</comment>
<dbReference type="PROSITE" id="PS50158">
    <property type="entry name" value="ZF_CCHC"/>
    <property type="match status" value="1"/>
</dbReference>
<dbReference type="Proteomes" id="UP000027586">
    <property type="component" value="Unassembled WGS sequence"/>
</dbReference>
<dbReference type="PANTHER" id="PTHR33223">
    <property type="entry name" value="CCHC-TYPE DOMAIN-CONTAINING PROTEIN"/>
    <property type="match status" value="1"/>
</dbReference>
<dbReference type="Gene3D" id="4.10.60.10">
    <property type="entry name" value="Zinc finger, CCHC-type"/>
    <property type="match status" value="1"/>
</dbReference>
<proteinExistence type="predicted"/>
<reference evidence="4" key="1">
    <citation type="submission" date="2013-08" db="EMBL/GenBank/DDBJ databases">
        <title>Gene expansion shapes genome architecture in the human pathogen Lichtheimia corymbifera: an evolutionary genomics analysis in the ancient terrestrial Mucorales (Mucoromycotina).</title>
        <authorList>
            <person name="Schwartze V.U."/>
            <person name="Winter S."/>
            <person name="Shelest E."/>
            <person name="Marcet-Houben M."/>
            <person name="Horn F."/>
            <person name="Wehner S."/>
            <person name="Hoffmann K."/>
            <person name="Riege K."/>
            <person name="Sammeth M."/>
            <person name="Nowrousian M."/>
            <person name="Valiante V."/>
            <person name="Linde J."/>
            <person name="Jacobsen I.D."/>
            <person name="Marz M."/>
            <person name="Brakhage A.A."/>
            <person name="Gabaldon T."/>
            <person name="Bocker S."/>
            <person name="Voigt K."/>
        </authorList>
    </citation>
    <scope>NUCLEOTIDE SEQUENCE [LARGE SCALE GENOMIC DNA]</scope>
    <source>
        <strain evidence="4">FSU 9682</strain>
    </source>
</reference>
<dbReference type="SMART" id="SM00343">
    <property type="entry name" value="ZnF_C2HC"/>
    <property type="match status" value="1"/>
</dbReference>
<name>A0A068SIJ8_9FUNG</name>
<feature type="region of interest" description="Disordered" evidence="2">
    <location>
        <begin position="258"/>
        <end position="279"/>
    </location>
</feature>
<keyword evidence="1" id="KW-0479">Metal-binding</keyword>
<keyword evidence="5" id="KW-1185">Reference proteome</keyword>
<keyword evidence="1" id="KW-0862">Zinc</keyword>
<protein>
    <recommendedName>
        <fullName evidence="3">CCHC-type domain-containing protein</fullName>
    </recommendedName>
</protein>
<dbReference type="PANTHER" id="PTHR33223:SF6">
    <property type="entry name" value="CCHC-TYPE DOMAIN-CONTAINING PROTEIN"/>
    <property type="match status" value="1"/>
</dbReference>
<dbReference type="OrthoDB" id="2285313at2759"/>
<organism evidence="4 5">
    <name type="scientific">Lichtheimia corymbifera JMRC:FSU:9682</name>
    <dbReference type="NCBI Taxonomy" id="1263082"/>
    <lineage>
        <taxon>Eukaryota</taxon>
        <taxon>Fungi</taxon>
        <taxon>Fungi incertae sedis</taxon>
        <taxon>Mucoromycota</taxon>
        <taxon>Mucoromycotina</taxon>
        <taxon>Mucoromycetes</taxon>
        <taxon>Mucorales</taxon>
        <taxon>Lichtheimiaceae</taxon>
        <taxon>Lichtheimia</taxon>
    </lineage>
</organism>
<keyword evidence="1" id="KW-0863">Zinc-finger</keyword>
<dbReference type="EMBL" id="CBTN010000154">
    <property type="protein sequence ID" value="CDH61201.1"/>
    <property type="molecule type" value="Genomic_DNA"/>
</dbReference>
<gene>
    <name evidence="4" type="ORF">LCOR_11980.1</name>
</gene>
<dbReference type="GO" id="GO:0003676">
    <property type="term" value="F:nucleic acid binding"/>
    <property type="evidence" value="ECO:0007669"/>
    <property type="project" value="InterPro"/>
</dbReference>
<evidence type="ECO:0000313" key="5">
    <source>
        <dbReference type="Proteomes" id="UP000027586"/>
    </source>
</evidence>
<evidence type="ECO:0000259" key="3">
    <source>
        <dbReference type="PROSITE" id="PS50158"/>
    </source>
</evidence>
<evidence type="ECO:0000256" key="1">
    <source>
        <dbReference type="PROSITE-ProRule" id="PRU00047"/>
    </source>
</evidence>
<dbReference type="InterPro" id="IPR001878">
    <property type="entry name" value="Znf_CCHC"/>
</dbReference>
<dbReference type="SUPFAM" id="SSF57756">
    <property type="entry name" value="Retrovirus zinc finger-like domains"/>
    <property type="match status" value="1"/>
</dbReference>
<dbReference type="InterPro" id="IPR036875">
    <property type="entry name" value="Znf_CCHC_sf"/>
</dbReference>